<reference evidence="2 3" key="1">
    <citation type="submission" date="2019-09" db="EMBL/GenBank/DDBJ databases">
        <title>Taxonomy of Antarctic Massilia spp.: description of Massilia rubra sp. nov., Massilia aquatica sp. nov., Massilia mucilaginosa sp. nov., Massilia frigida sp. nov. isolated from streams, lakes and regoliths.</title>
        <authorList>
            <person name="Holochova P."/>
            <person name="Sedlacek I."/>
            <person name="Kralova S."/>
            <person name="Maslanova I."/>
            <person name="Busse H.-J."/>
            <person name="Stankova E."/>
            <person name="Vrbovska V."/>
            <person name="Kovarovic V."/>
            <person name="Bartak M."/>
            <person name="Svec P."/>
            <person name="Pantucek R."/>
        </authorList>
    </citation>
    <scope>NUCLEOTIDE SEQUENCE [LARGE SCALE GENOMIC DNA]</scope>
    <source>
        <strain evidence="2 3">CCM 8692</strain>
    </source>
</reference>
<dbReference type="EMBL" id="VUYU01000007">
    <property type="protein sequence ID" value="NHZ34435.1"/>
    <property type="molecule type" value="Genomic_DNA"/>
</dbReference>
<proteinExistence type="predicted"/>
<dbReference type="RefSeq" id="WP_167224924.1">
    <property type="nucleotide sequence ID" value="NZ_VUYU01000007.1"/>
</dbReference>
<organism evidence="2 3">
    <name type="scientific">Massilia rubra</name>
    <dbReference type="NCBI Taxonomy" id="2607910"/>
    <lineage>
        <taxon>Bacteria</taxon>
        <taxon>Pseudomonadati</taxon>
        <taxon>Pseudomonadota</taxon>
        <taxon>Betaproteobacteria</taxon>
        <taxon>Burkholderiales</taxon>
        <taxon>Oxalobacteraceae</taxon>
        <taxon>Telluria group</taxon>
        <taxon>Massilia</taxon>
    </lineage>
</organism>
<evidence type="ECO:0000313" key="2">
    <source>
        <dbReference type="EMBL" id="NHZ34435.1"/>
    </source>
</evidence>
<comment type="caution">
    <text evidence="2">The sequence shown here is derived from an EMBL/GenBank/DDBJ whole genome shotgun (WGS) entry which is preliminary data.</text>
</comment>
<gene>
    <name evidence="2" type="ORF">F0185_12655</name>
</gene>
<keyword evidence="3" id="KW-1185">Reference proteome</keyword>
<feature type="signal peptide" evidence="1">
    <location>
        <begin position="1"/>
        <end position="22"/>
    </location>
</feature>
<keyword evidence="1" id="KW-0732">Signal</keyword>
<dbReference type="Proteomes" id="UP000785613">
    <property type="component" value="Unassembled WGS sequence"/>
</dbReference>
<sequence>MKNLYLRSAVALACALSLAACGGDDDGTMQLRGVVEGVTIDGLVLQNKGGAELKVEPFASSFVFPNLIAVNTEYDITFKSIPSNATCKMINGKGKSSNYGIGQIGVSCTLKPHDVKGKIVGLTTEPLVIINGTHRLNIRANQTTFNLRVDPIDEKKPVPMPGQVGETQAYGLSVLQQPPGLTCRIDNAIGIMGKTDVDNILITCN</sequence>
<protein>
    <recommendedName>
        <fullName evidence="4">Lipoprotein</fullName>
    </recommendedName>
</protein>
<evidence type="ECO:0000313" key="3">
    <source>
        <dbReference type="Proteomes" id="UP000785613"/>
    </source>
</evidence>
<accession>A0ABX0LNQ3</accession>
<evidence type="ECO:0008006" key="4">
    <source>
        <dbReference type="Google" id="ProtNLM"/>
    </source>
</evidence>
<evidence type="ECO:0000256" key="1">
    <source>
        <dbReference type="SAM" id="SignalP"/>
    </source>
</evidence>
<name>A0ABX0LNQ3_9BURK</name>
<feature type="chain" id="PRO_5045499977" description="Lipoprotein" evidence="1">
    <location>
        <begin position="23"/>
        <end position="205"/>
    </location>
</feature>
<dbReference type="PROSITE" id="PS51257">
    <property type="entry name" value="PROKAR_LIPOPROTEIN"/>
    <property type="match status" value="1"/>
</dbReference>